<keyword evidence="6 8" id="KW-0418">Kinase</keyword>
<reference evidence="9" key="2">
    <citation type="submission" date="2015-06" db="UniProtKB">
        <authorList>
            <consortium name="EnsemblMetazoa"/>
        </authorList>
    </citation>
    <scope>IDENTIFICATION</scope>
</reference>
<organism evidence="9 10">
    <name type="scientific">Tetranychus urticae</name>
    <name type="common">Two-spotted spider mite</name>
    <dbReference type="NCBI Taxonomy" id="32264"/>
    <lineage>
        <taxon>Eukaryota</taxon>
        <taxon>Metazoa</taxon>
        <taxon>Ecdysozoa</taxon>
        <taxon>Arthropoda</taxon>
        <taxon>Chelicerata</taxon>
        <taxon>Arachnida</taxon>
        <taxon>Acari</taxon>
        <taxon>Acariformes</taxon>
        <taxon>Trombidiformes</taxon>
        <taxon>Prostigmata</taxon>
        <taxon>Eleutherengona</taxon>
        <taxon>Raphignathae</taxon>
        <taxon>Tetranychoidea</taxon>
        <taxon>Tetranychidae</taxon>
        <taxon>Tetranychus</taxon>
    </lineage>
</organism>
<accession>T1L074</accession>
<dbReference type="EnsemblMetazoa" id="tetur29g01450.1">
    <property type="protein sequence ID" value="tetur29g01450.1"/>
    <property type="gene ID" value="tetur29g01450"/>
</dbReference>
<evidence type="ECO:0000256" key="3">
    <source>
        <dbReference type="ARBA" id="ARBA00022490"/>
    </source>
</evidence>
<dbReference type="STRING" id="32264.T1L074"/>
<dbReference type="PRINTS" id="PR00094">
    <property type="entry name" value="ADENYLTKNASE"/>
</dbReference>
<keyword evidence="4 8" id="KW-0808">Transferase</keyword>
<dbReference type="OrthoDB" id="442176at2759"/>
<dbReference type="Pfam" id="PF00406">
    <property type="entry name" value="ADK"/>
    <property type="match status" value="1"/>
</dbReference>
<name>T1L074_TETUR</name>
<dbReference type="Proteomes" id="UP000015104">
    <property type="component" value="Unassembled WGS sequence"/>
</dbReference>
<protein>
    <recommendedName>
        <fullName evidence="2">adenylate kinase</fullName>
        <ecNumber evidence="2">2.7.4.3</ecNumber>
    </recommendedName>
</protein>
<dbReference type="InterPro" id="IPR000850">
    <property type="entry name" value="Adenylat/UMP-CMP_kin"/>
</dbReference>
<dbReference type="OMA" id="GTQCDRM"/>
<keyword evidence="7" id="KW-0067">ATP-binding</keyword>
<evidence type="ECO:0000313" key="10">
    <source>
        <dbReference type="Proteomes" id="UP000015104"/>
    </source>
</evidence>
<dbReference type="GO" id="GO:0005737">
    <property type="term" value="C:cytoplasm"/>
    <property type="evidence" value="ECO:0007669"/>
    <property type="project" value="UniProtKB-SubCell"/>
</dbReference>
<dbReference type="HOGENOM" id="CLU_032354_0_3_1"/>
<keyword evidence="10" id="KW-1185">Reference proteome</keyword>
<dbReference type="KEGG" id="tut:107369004"/>
<dbReference type="GO" id="GO:0004017">
    <property type="term" value="F:AMP kinase activity"/>
    <property type="evidence" value="ECO:0007669"/>
    <property type="project" value="UniProtKB-EC"/>
</dbReference>
<proteinExistence type="inferred from homology"/>
<evidence type="ECO:0000313" key="9">
    <source>
        <dbReference type="EnsemblMetazoa" id="tetur29g01450.1"/>
    </source>
</evidence>
<dbReference type="AlphaFoldDB" id="T1L074"/>
<comment type="similarity">
    <text evidence="8">Belongs to the adenylate kinase family.</text>
</comment>
<evidence type="ECO:0000256" key="1">
    <source>
        <dbReference type="ARBA" id="ARBA00004496"/>
    </source>
</evidence>
<evidence type="ECO:0000256" key="4">
    <source>
        <dbReference type="ARBA" id="ARBA00022679"/>
    </source>
</evidence>
<dbReference type="HAMAP" id="MF_00235">
    <property type="entry name" value="Adenylate_kinase_Adk"/>
    <property type="match status" value="1"/>
</dbReference>
<keyword evidence="5" id="KW-0547">Nucleotide-binding</keyword>
<sequence length="189" mass="21195">MTDKPVIFVIGGPGCGKGTQCEKIVSKYGFTHLSTGDLLRDEVKSGSERGKRLNAIMESGQLVPLEEVLGLLKDAIKKNDSNSKGFLIDGYPREVDQAIKFEEQVSKCTFVIYFDVSDSVMVQRLLKRGETSGRIDDNEETIKKRLATFHQHSDPILSHYKDKLVKISGERLPEEIFLDVCKAIEDKCK</sequence>
<dbReference type="EMBL" id="CAEY01000763">
    <property type="status" value="NOT_ANNOTATED_CDS"/>
    <property type="molecule type" value="Genomic_DNA"/>
</dbReference>
<dbReference type="Gene3D" id="3.40.50.300">
    <property type="entry name" value="P-loop containing nucleotide triphosphate hydrolases"/>
    <property type="match status" value="1"/>
</dbReference>
<evidence type="ECO:0000256" key="6">
    <source>
        <dbReference type="ARBA" id="ARBA00022777"/>
    </source>
</evidence>
<dbReference type="InterPro" id="IPR027417">
    <property type="entry name" value="P-loop_NTPase"/>
</dbReference>
<dbReference type="CDD" id="cd01428">
    <property type="entry name" value="ADK"/>
    <property type="match status" value="1"/>
</dbReference>
<comment type="subcellular location">
    <subcellularLocation>
        <location evidence="1">Cytoplasm</location>
    </subcellularLocation>
</comment>
<dbReference type="SUPFAM" id="SSF52540">
    <property type="entry name" value="P-loop containing nucleoside triphosphate hydrolases"/>
    <property type="match status" value="1"/>
</dbReference>
<dbReference type="FunFam" id="3.40.50.300:FF:000315">
    <property type="entry name" value="Adenylate kinase 1"/>
    <property type="match status" value="1"/>
</dbReference>
<reference evidence="10" key="1">
    <citation type="submission" date="2011-08" db="EMBL/GenBank/DDBJ databases">
        <authorList>
            <person name="Rombauts S."/>
        </authorList>
    </citation>
    <scope>NUCLEOTIDE SEQUENCE</scope>
    <source>
        <strain evidence="10">London</strain>
    </source>
</reference>
<dbReference type="InterPro" id="IPR033690">
    <property type="entry name" value="Adenylat_kinase_CS"/>
</dbReference>
<dbReference type="eggNOG" id="KOG3079">
    <property type="taxonomic scope" value="Eukaryota"/>
</dbReference>
<gene>
    <name evidence="9" type="primary">107369004</name>
</gene>
<dbReference type="GO" id="GO:0005524">
    <property type="term" value="F:ATP binding"/>
    <property type="evidence" value="ECO:0007669"/>
    <property type="project" value="UniProtKB-KW"/>
</dbReference>
<keyword evidence="3" id="KW-0963">Cytoplasm</keyword>
<evidence type="ECO:0000256" key="5">
    <source>
        <dbReference type="ARBA" id="ARBA00022741"/>
    </source>
</evidence>
<evidence type="ECO:0000256" key="2">
    <source>
        <dbReference type="ARBA" id="ARBA00012955"/>
    </source>
</evidence>
<evidence type="ECO:0000256" key="7">
    <source>
        <dbReference type="ARBA" id="ARBA00022840"/>
    </source>
</evidence>
<dbReference type="PANTHER" id="PTHR23359">
    <property type="entry name" value="NUCLEOTIDE KINASE"/>
    <property type="match status" value="1"/>
</dbReference>
<dbReference type="PROSITE" id="PS00113">
    <property type="entry name" value="ADENYLATE_KINASE"/>
    <property type="match status" value="1"/>
</dbReference>
<evidence type="ECO:0000256" key="8">
    <source>
        <dbReference type="RuleBase" id="RU003330"/>
    </source>
</evidence>
<dbReference type="EC" id="2.7.4.3" evidence="2"/>